<evidence type="ECO:0000313" key="3">
    <source>
        <dbReference type="EMBL" id="MFD0692380.1"/>
    </source>
</evidence>
<feature type="compositionally biased region" description="Basic and acidic residues" evidence="1">
    <location>
        <begin position="88"/>
        <end position="98"/>
    </location>
</feature>
<evidence type="ECO:0000256" key="2">
    <source>
        <dbReference type="SAM" id="Phobius"/>
    </source>
</evidence>
<protein>
    <submittedName>
        <fullName evidence="3">Uncharacterized protein</fullName>
    </submittedName>
</protein>
<feature type="transmembrane region" description="Helical" evidence="2">
    <location>
        <begin position="41"/>
        <end position="61"/>
    </location>
</feature>
<gene>
    <name evidence="3" type="ORF">ACFQZM_48390</name>
</gene>
<evidence type="ECO:0000313" key="4">
    <source>
        <dbReference type="Proteomes" id="UP001597063"/>
    </source>
</evidence>
<proteinExistence type="predicted"/>
<feature type="transmembrane region" description="Helical" evidence="2">
    <location>
        <begin position="16"/>
        <end position="35"/>
    </location>
</feature>
<evidence type="ECO:0000256" key="1">
    <source>
        <dbReference type="SAM" id="MobiDB-lite"/>
    </source>
</evidence>
<dbReference type="PROSITE" id="PS51318">
    <property type="entry name" value="TAT"/>
    <property type="match status" value="1"/>
</dbReference>
<organism evidence="3 4">
    <name type="scientific">Actinomadura fibrosa</name>
    <dbReference type="NCBI Taxonomy" id="111802"/>
    <lineage>
        <taxon>Bacteria</taxon>
        <taxon>Bacillati</taxon>
        <taxon>Actinomycetota</taxon>
        <taxon>Actinomycetes</taxon>
        <taxon>Streptosporangiales</taxon>
        <taxon>Thermomonosporaceae</taxon>
        <taxon>Actinomadura</taxon>
    </lineage>
</organism>
<keyword evidence="4" id="KW-1185">Reference proteome</keyword>
<sequence length="98" mass="10414">MAGRDISSTPERRSSLRTATLTVGAVGAPALGYLVNPTPAVAEAVIEILVGLLIIFIILFGSDARAERAFRLLRMITNRSEPPGPDALEPHPPPDDRG</sequence>
<dbReference type="RefSeq" id="WP_131756161.1">
    <property type="nucleotide sequence ID" value="NZ_CAACUY010000013.1"/>
</dbReference>
<comment type="caution">
    <text evidence="3">The sequence shown here is derived from an EMBL/GenBank/DDBJ whole genome shotgun (WGS) entry which is preliminary data.</text>
</comment>
<keyword evidence="2" id="KW-0812">Transmembrane</keyword>
<dbReference type="EMBL" id="JBHTGP010000041">
    <property type="protein sequence ID" value="MFD0692380.1"/>
    <property type="molecule type" value="Genomic_DNA"/>
</dbReference>
<accession>A0ABW2Y2U5</accession>
<keyword evidence="2" id="KW-0472">Membrane</keyword>
<dbReference type="InterPro" id="IPR006311">
    <property type="entry name" value="TAT_signal"/>
</dbReference>
<reference evidence="4" key="1">
    <citation type="journal article" date="2019" name="Int. J. Syst. Evol. Microbiol.">
        <title>The Global Catalogue of Microorganisms (GCM) 10K type strain sequencing project: providing services to taxonomists for standard genome sequencing and annotation.</title>
        <authorList>
            <consortium name="The Broad Institute Genomics Platform"/>
            <consortium name="The Broad Institute Genome Sequencing Center for Infectious Disease"/>
            <person name="Wu L."/>
            <person name="Ma J."/>
        </authorList>
    </citation>
    <scope>NUCLEOTIDE SEQUENCE [LARGE SCALE GENOMIC DNA]</scope>
    <source>
        <strain evidence="4">JCM 9371</strain>
    </source>
</reference>
<name>A0ABW2Y2U5_9ACTN</name>
<keyword evidence="2" id="KW-1133">Transmembrane helix</keyword>
<feature type="region of interest" description="Disordered" evidence="1">
    <location>
        <begin position="78"/>
        <end position="98"/>
    </location>
</feature>
<dbReference type="Proteomes" id="UP001597063">
    <property type="component" value="Unassembled WGS sequence"/>
</dbReference>